<evidence type="ECO:0000259" key="2">
    <source>
        <dbReference type="SMART" id="SM00998"/>
    </source>
</evidence>
<dbReference type="CDD" id="cd01597">
    <property type="entry name" value="pCLME"/>
    <property type="match status" value="1"/>
</dbReference>
<organism evidence="3 4">
    <name type="scientific">Asanoa hainanensis</name>
    <dbReference type="NCBI Taxonomy" id="560556"/>
    <lineage>
        <taxon>Bacteria</taxon>
        <taxon>Bacillati</taxon>
        <taxon>Actinomycetota</taxon>
        <taxon>Actinomycetes</taxon>
        <taxon>Micromonosporales</taxon>
        <taxon>Micromonosporaceae</taxon>
        <taxon>Asanoa</taxon>
    </lineage>
</organism>
<dbReference type="Pfam" id="PF10397">
    <property type="entry name" value="ADSL_C"/>
    <property type="match status" value="1"/>
</dbReference>
<protein>
    <submittedName>
        <fullName evidence="3">Adenylosuccinate lyase</fullName>
    </submittedName>
</protein>
<dbReference type="FunFam" id="1.20.200.10:FF:000014">
    <property type="entry name" value="3-carboxy-cis,cis-muconate cycloisomerase"/>
    <property type="match status" value="1"/>
</dbReference>
<dbReference type="SMART" id="SM00998">
    <property type="entry name" value="ADSL_C"/>
    <property type="match status" value="1"/>
</dbReference>
<proteinExistence type="predicted"/>
<keyword evidence="4" id="KW-1185">Reference proteome</keyword>
<dbReference type="NCBIfam" id="NF006500">
    <property type="entry name" value="PRK08937.2-4"/>
    <property type="match status" value="1"/>
</dbReference>
<dbReference type="Gene3D" id="1.20.200.10">
    <property type="entry name" value="Fumarase/aspartase (Central domain)"/>
    <property type="match status" value="1"/>
</dbReference>
<evidence type="ECO:0000256" key="1">
    <source>
        <dbReference type="ARBA" id="ARBA00023239"/>
    </source>
</evidence>
<accession>A0A239P1J4</accession>
<dbReference type="InterPro" id="IPR019468">
    <property type="entry name" value="AdenyloSucc_lyase_C"/>
</dbReference>
<dbReference type="InterPro" id="IPR008948">
    <property type="entry name" value="L-Aspartase-like"/>
</dbReference>
<dbReference type="PROSITE" id="PS00163">
    <property type="entry name" value="FUMARATE_LYASES"/>
    <property type="match status" value="1"/>
</dbReference>
<dbReference type="PRINTS" id="PR00145">
    <property type="entry name" value="ARGSUCLYASE"/>
</dbReference>
<sequence>MSMTADRPTTSTCRHPRGHITDSRFYGDRFATPASRRIFCDICRKQRWLDIEAALATVQAELGMIPAAAAEGIVAAAKLEFIDLDAVEAETNRTGHSLIGLLRVLQDACPEGSGEFIHFGATTQDIQDTGQVLEMRDVLDDLDTTLRAIVHRLVELAEEHTETVAVGRTHARAALPMAFGLKIASWLDEVLRHVERIADLRNRALVAQLFGGAGTMAGFGDLGLVLVERFADRLGIGVPTIGWHVARDRVVDYVTTLAMLAGTMGRIAEEVRILGRPEFGEVSEAWQYGKVGSSTMPHKRNPERCEQTVVMAKLAAGQAAVAYGAMVGDHERDSRALRVEWACVPDVSHYCLAACEIGREILEGLTVHPERLSLNVREVADQIASERLMLALGEHLGKQTAHERVYEISQRAFEVDSTIREVFRETEDLRDMLDDATLDAIFNPSGYLGASTALTLRAVAEGRKWLSNR</sequence>
<dbReference type="InterPro" id="IPR020557">
    <property type="entry name" value="Fumarate_lyase_CS"/>
</dbReference>
<dbReference type="Pfam" id="PF00206">
    <property type="entry name" value="Lyase_1"/>
    <property type="match status" value="1"/>
</dbReference>
<dbReference type="InterPro" id="IPR000362">
    <property type="entry name" value="Fumarate_lyase_fam"/>
</dbReference>
<dbReference type="GO" id="GO:0070626">
    <property type="term" value="F:(S)-2-(5-amino-1-(5-phospho-D-ribosyl)imidazole-4-carboxamido) succinate lyase (fumarate-forming) activity"/>
    <property type="evidence" value="ECO:0007669"/>
    <property type="project" value="TreeGrafter"/>
</dbReference>
<dbReference type="Proteomes" id="UP000198362">
    <property type="component" value="Unassembled WGS sequence"/>
</dbReference>
<evidence type="ECO:0000313" key="4">
    <source>
        <dbReference type="Proteomes" id="UP000198362"/>
    </source>
</evidence>
<dbReference type="GO" id="GO:0005829">
    <property type="term" value="C:cytosol"/>
    <property type="evidence" value="ECO:0007669"/>
    <property type="project" value="TreeGrafter"/>
</dbReference>
<gene>
    <name evidence="3" type="ORF">SAMN05421812_112259</name>
</gene>
<dbReference type="InterPro" id="IPR022761">
    <property type="entry name" value="Fumarate_lyase_N"/>
</dbReference>
<evidence type="ECO:0000313" key="3">
    <source>
        <dbReference type="EMBL" id="SNT60955.1"/>
    </source>
</evidence>
<dbReference type="PANTHER" id="PTHR43172:SF1">
    <property type="entry name" value="ADENYLOSUCCINATE LYASE"/>
    <property type="match status" value="1"/>
</dbReference>
<dbReference type="AlphaFoldDB" id="A0A239P1J4"/>
<dbReference type="PANTHER" id="PTHR43172">
    <property type="entry name" value="ADENYLOSUCCINATE LYASE"/>
    <property type="match status" value="1"/>
</dbReference>
<keyword evidence="1 3" id="KW-0456">Lyase</keyword>
<dbReference type="SUPFAM" id="SSF48557">
    <property type="entry name" value="L-aspartase-like"/>
    <property type="match status" value="1"/>
</dbReference>
<feature type="domain" description="Adenylosuccinate lyase C-terminal" evidence="2">
    <location>
        <begin position="380"/>
        <end position="459"/>
    </location>
</feature>
<dbReference type="EMBL" id="FZPH01000012">
    <property type="protein sequence ID" value="SNT60955.1"/>
    <property type="molecule type" value="Genomic_DNA"/>
</dbReference>
<reference evidence="3 4" key="1">
    <citation type="submission" date="2017-06" db="EMBL/GenBank/DDBJ databases">
        <authorList>
            <person name="Kim H.J."/>
            <person name="Triplett B.A."/>
        </authorList>
    </citation>
    <scope>NUCLEOTIDE SEQUENCE [LARGE SCALE GENOMIC DNA]</scope>
    <source>
        <strain evidence="3 4">CGMCC 4.5593</strain>
    </source>
</reference>
<dbReference type="GO" id="GO:0004018">
    <property type="term" value="F:N6-(1,2-dicarboxyethyl)AMP AMP-lyase (fumarate-forming) activity"/>
    <property type="evidence" value="ECO:0007669"/>
    <property type="project" value="TreeGrafter"/>
</dbReference>
<dbReference type="PRINTS" id="PR00149">
    <property type="entry name" value="FUMRATELYASE"/>
</dbReference>
<dbReference type="GO" id="GO:0044208">
    <property type="term" value="P:'de novo' AMP biosynthetic process"/>
    <property type="evidence" value="ECO:0007669"/>
    <property type="project" value="TreeGrafter"/>
</dbReference>
<name>A0A239P1J4_9ACTN</name>
<dbReference type="Gene3D" id="1.10.40.30">
    <property type="entry name" value="Fumarase/aspartase (C-terminal domain)"/>
    <property type="match status" value="1"/>
</dbReference>